<dbReference type="GO" id="GO:0006412">
    <property type="term" value="P:translation"/>
    <property type="evidence" value="ECO:0007669"/>
    <property type="project" value="InterPro"/>
</dbReference>
<evidence type="ECO:0000256" key="1">
    <source>
        <dbReference type="ARBA" id="ARBA00008427"/>
    </source>
</evidence>
<dbReference type="Gene3D" id="6.10.250.3260">
    <property type="match status" value="1"/>
</dbReference>
<dbReference type="PANTHER" id="PTHR20981">
    <property type="entry name" value="60S RIBOSOMAL PROTEIN L21"/>
    <property type="match status" value="1"/>
</dbReference>
<dbReference type="AlphaFoldDB" id="A0AAW1Q568"/>
<keyword evidence="2" id="KW-0689">Ribosomal protein</keyword>
<evidence type="ECO:0008006" key="7">
    <source>
        <dbReference type="Google" id="ProtNLM"/>
    </source>
</evidence>
<evidence type="ECO:0000313" key="6">
    <source>
        <dbReference type="Proteomes" id="UP001489004"/>
    </source>
</evidence>
<name>A0AAW1Q568_9CHLO</name>
<evidence type="ECO:0000256" key="2">
    <source>
        <dbReference type="ARBA" id="ARBA00022980"/>
    </source>
</evidence>
<dbReference type="Gene3D" id="2.30.30.70">
    <property type="entry name" value="Ribosomal protein L21"/>
    <property type="match status" value="1"/>
</dbReference>
<feature type="region of interest" description="Disordered" evidence="4">
    <location>
        <begin position="1"/>
        <end position="20"/>
    </location>
</feature>
<sequence length="172" mass="20037">MPKASRHRGRGKRNNTRDLFSKGFRQHGYIPESVYLRTYKLGDYVDIKVNSTVHKGMPHKVYQGRTGQVWDVTKRALGVEVNKQVGNRIIRKRLHVRVEHAHPSRCHDDFLKRVKENDEYRHEAKLHGEKPQPRKRQSAQPRSGFMVTDVFGKMETITPRPYDIVKEGLKGA</sequence>
<proteinExistence type="inferred from homology"/>
<dbReference type="Pfam" id="PF01157">
    <property type="entry name" value="Ribosomal_L21e"/>
    <property type="match status" value="1"/>
</dbReference>
<accession>A0AAW1Q568</accession>
<dbReference type="GO" id="GO:1990904">
    <property type="term" value="C:ribonucleoprotein complex"/>
    <property type="evidence" value="ECO:0007669"/>
    <property type="project" value="UniProtKB-KW"/>
</dbReference>
<dbReference type="GO" id="GO:0005840">
    <property type="term" value="C:ribosome"/>
    <property type="evidence" value="ECO:0007669"/>
    <property type="project" value="UniProtKB-KW"/>
</dbReference>
<dbReference type="InterPro" id="IPR018259">
    <property type="entry name" value="Ribosomal_eL21_CS"/>
</dbReference>
<dbReference type="SUPFAM" id="SSF50104">
    <property type="entry name" value="Translation proteins SH3-like domain"/>
    <property type="match status" value="1"/>
</dbReference>
<keyword evidence="6" id="KW-1185">Reference proteome</keyword>
<dbReference type="FunFam" id="2.30.30.70:FF:000001">
    <property type="entry name" value="60S ribosomal protein L21"/>
    <property type="match status" value="1"/>
</dbReference>
<evidence type="ECO:0000256" key="4">
    <source>
        <dbReference type="SAM" id="MobiDB-lite"/>
    </source>
</evidence>
<protein>
    <recommendedName>
        <fullName evidence="7">60S ribosomal protein L21</fullName>
    </recommendedName>
</protein>
<feature type="compositionally biased region" description="Basic residues" evidence="4">
    <location>
        <begin position="1"/>
        <end position="14"/>
    </location>
</feature>
<dbReference type="PROSITE" id="PS01171">
    <property type="entry name" value="RIBOSOMAL_L21E"/>
    <property type="match status" value="1"/>
</dbReference>
<dbReference type="Proteomes" id="UP001489004">
    <property type="component" value="Unassembled WGS sequence"/>
</dbReference>
<feature type="compositionally biased region" description="Basic and acidic residues" evidence="4">
    <location>
        <begin position="121"/>
        <end position="132"/>
    </location>
</feature>
<comment type="similarity">
    <text evidence="1">Belongs to the eukaryotic ribosomal protein eL21 family.</text>
</comment>
<keyword evidence="3" id="KW-0687">Ribonucleoprotein</keyword>
<dbReference type="InterPro" id="IPR036948">
    <property type="entry name" value="Ribosomal_eL21_sf"/>
</dbReference>
<feature type="region of interest" description="Disordered" evidence="4">
    <location>
        <begin position="121"/>
        <end position="145"/>
    </location>
</feature>
<evidence type="ECO:0000256" key="3">
    <source>
        <dbReference type="ARBA" id="ARBA00023274"/>
    </source>
</evidence>
<dbReference type="EMBL" id="JALJOR010000006">
    <property type="protein sequence ID" value="KAK9815369.1"/>
    <property type="molecule type" value="Genomic_DNA"/>
</dbReference>
<organism evidence="5 6">
    <name type="scientific">[Myrmecia] bisecta</name>
    <dbReference type="NCBI Taxonomy" id="41462"/>
    <lineage>
        <taxon>Eukaryota</taxon>
        <taxon>Viridiplantae</taxon>
        <taxon>Chlorophyta</taxon>
        <taxon>core chlorophytes</taxon>
        <taxon>Trebouxiophyceae</taxon>
        <taxon>Trebouxiales</taxon>
        <taxon>Trebouxiaceae</taxon>
        <taxon>Myrmecia</taxon>
    </lineage>
</organism>
<dbReference type="InterPro" id="IPR008991">
    <property type="entry name" value="Translation_prot_SH3-like_sf"/>
</dbReference>
<reference evidence="5 6" key="1">
    <citation type="journal article" date="2024" name="Nat. Commun.">
        <title>Phylogenomics reveals the evolutionary origins of lichenization in chlorophyte algae.</title>
        <authorList>
            <person name="Puginier C."/>
            <person name="Libourel C."/>
            <person name="Otte J."/>
            <person name="Skaloud P."/>
            <person name="Haon M."/>
            <person name="Grisel S."/>
            <person name="Petersen M."/>
            <person name="Berrin J.G."/>
            <person name="Delaux P.M."/>
            <person name="Dal Grande F."/>
            <person name="Keller J."/>
        </authorList>
    </citation>
    <scope>NUCLEOTIDE SEQUENCE [LARGE SCALE GENOMIC DNA]</scope>
    <source>
        <strain evidence="5 6">SAG 2043</strain>
    </source>
</reference>
<dbReference type="GO" id="GO:0003735">
    <property type="term" value="F:structural constituent of ribosome"/>
    <property type="evidence" value="ECO:0007669"/>
    <property type="project" value="InterPro"/>
</dbReference>
<dbReference type="InterPro" id="IPR001147">
    <property type="entry name" value="Ribosomal_eL21"/>
</dbReference>
<dbReference type="FunFam" id="6.10.250.3260:FF:000002">
    <property type="entry name" value="60S ribosomal protein L21"/>
    <property type="match status" value="1"/>
</dbReference>
<comment type="caution">
    <text evidence="5">The sequence shown here is derived from an EMBL/GenBank/DDBJ whole genome shotgun (WGS) entry which is preliminary data.</text>
</comment>
<gene>
    <name evidence="5" type="ORF">WJX72_002362</name>
</gene>
<evidence type="ECO:0000313" key="5">
    <source>
        <dbReference type="EMBL" id="KAK9815369.1"/>
    </source>
</evidence>